<evidence type="ECO:0000313" key="7">
    <source>
        <dbReference type="EMBL" id="AJI52430.1"/>
    </source>
</evidence>
<protein>
    <submittedName>
        <fullName evidence="7">Tn3 transposase DDE domain protein</fullName>
    </submittedName>
</protein>
<dbReference type="InterPro" id="IPR047653">
    <property type="entry name" value="Tn3-like_transpos"/>
</dbReference>
<dbReference type="GO" id="GO:0003677">
    <property type="term" value="F:DNA binding"/>
    <property type="evidence" value="ECO:0007669"/>
    <property type="project" value="UniProtKB-KW"/>
</dbReference>
<dbReference type="GO" id="GO:0004803">
    <property type="term" value="F:transposase activity"/>
    <property type="evidence" value="ECO:0007669"/>
    <property type="project" value="InterPro"/>
</dbReference>
<keyword evidence="2" id="KW-0815">Transposition</keyword>
<dbReference type="AlphaFoldDB" id="A0A0B6CUE2"/>
<dbReference type="NCBIfam" id="NF033527">
    <property type="entry name" value="transpos_Tn3"/>
    <property type="match status" value="1"/>
</dbReference>
<evidence type="ECO:0000256" key="3">
    <source>
        <dbReference type="ARBA" id="ARBA00023125"/>
    </source>
</evidence>
<dbReference type="InterPro" id="IPR002513">
    <property type="entry name" value="Tn3_Tnp_DDE_dom"/>
</dbReference>
<evidence type="ECO:0000313" key="8">
    <source>
        <dbReference type="Proteomes" id="UP000031830"/>
    </source>
</evidence>
<dbReference type="EMBL" id="CP009440">
    <property type="protein sequence ID" value="AJI52430.1"/>
    <property type="molecule type" value="Genomic_DNA"/>
</dbReference>
<evidence type="ECO:0000259" key="5">
    <source>
        <dbReference type="Pfam" id="PF01526"/>
    </source>
</evidence>
<proteinExistence type="inferred from homology"/>
<organism evidence="7 8">
    <name type="scientific">Francisella philomiragia</name>
    <dbReference type="NCBI Taxonomy" id="28110"/>
    <lineage>
        <taxon>Bacteria</taxon>
        <taxon>Pseudomonadati</taxon>
        <taxon>Pseudomonadota</taxon>
        <taxon>Gammaproteobacteria</taxon>
        <taxon>Thiotrichales</taxon>
        <taxon>Francisellaceae</taxon>
        <taxon>Francisella</taxon>
    </lineage>
</organism>
<dbReference type="Proteomes" id="UP000031830">
    <property type="component" value="Chromosome"/>
</dbReference>
<keyword evidence="4" id="KW-0233">DNA recombination</keyword>
<dbReference type="STRING" id="28110.KU46_1557"/>
<dbReference type="GO" id="GO:0006313">
    <property type="term" value="P:DNA transposition"/>
    <property type="evidence" value="ECO:0007669"/>
    <property type="project" value="InterPro"/>
</dbReference>
<dbReference type="RefSeq" id="WP_158409058.1">
    <property type="nucleotide sequence ID" value="NZ_CP009440.1"/>
</dbReference>
<comment type="similarity">
    <text evidence="1">Belongs to the transposase 7 family.</text>
</comment>
<feature type="domain" description="DUF4158" evidence="6">
    <location>
        <begin position="4"/>
        <end position="152"/>
    </location>
</feature>
<evidence type="ECO:0000256" key="4">
    <source>
        <dbReference type="ARBA" id="ARBA00023172"/>
    </source>
</evidence>
<name>A0A0B6CUE2_9GAMM</name>
<dbReference type="Pfam" id="PF01526">
    <property type="entry name" value="DDE_Tnp_Tn3"/>
    <property type="match status" value="1"/>
</dbReference>
<dbReference type="InterPro" id="IPR025296">
    <property type="entry name" value="DUF4158"/>
</dbReference>
<sequence length="954" mass="110522">MEKKLSQELIIKNWTLSEDDKNEVKSVKAEFRLYLSIQLCSLRNNGKFIQYCNDIPADIINYLSKQLKLPPTLIVNEPSRKATITEHRQKLLSYLEFEKYEGLIILGFEAWIESEARQGMLPNELNNEAQAFLLKNKIVIPGKSVLDRTITSICNKVHSEIFEKIYNSLPIDLKEQIDEALDSSNDSKSYFSQLKQYPPYSTASSINTYLQLYEKLSSFNLERINSNFINSKFLAYIFKLTKNYNSRDIKRFNGHKRYALMICFLIESKKYLLDNLIKMHDQFIQEMLRSCKNAYEKKFKQNRRSHGKDVDYMIEFSELILNAKKDDNISIESLFDQIQDSKLLEHKNNLKAYKLLDEKGLSDTILRRYPNFRKYFANFINLPFKVESGSEYLLECINIIRDLDASKIKTLPSNAPHDFATKDLSSRLKDNNKVNRNAWELSVAIEMREKLRSGDLYLAESRQHIPFWNMMIDDLTWENVRQQAPNELGLSSQYIIKSELVNGFNNELAEYVKAWNKDDFATIINGQLKLKRKDKLIVSDEVEKIQKLIESGLSPIRIEQLLIDIDKVTGFSKYFTPIQGHKSRPNNFYKTLIAAIISQATNLGIQATSASVPGITVDMLRHVIGTYINEENINQASAEIVKHHHNHPLSSIQGDGKISSSDLQRFKIRASSLMASHYPRYYGYYEKAIGIYTHVSDQLSVYHTKAISCGPREALYVLDGLLENNTVLGIKAHTTDTHGYTEIVFAMFYILDFFFMPRIKDLKDQQLYKVDRNYSYGAFESLLTKIVDLDIIQEQWDNILRIAISLKRKTVQANIVVQRLTSSGPADRLTRAFINLGRIVKTKYILQYLTDKDLRQTVQTQLNKGEYRHKLPRWIFFANQGEFTTGDYEEIMNKASSLSLVSNAILMWNTIKIDEIIKSLEKQNIKVSKETLSHISLLPFKHVLPNGTYFIETE</sequence>
<accession>A0A0B6CUE2</accession>
<dbReference type="Pfam" id="PF13700">
    <property type="entry name" value="DUF4158"/>
    <property type="match status" value="1"/>
</dbReference>
<gene>
    <name evidence="7" type="ORF">LA55_1055</name>
</gene>
<evidence type="ECO:0000256" key="1">
    <source>
        <dbReference type="ARBA" id="ARBA00009402"/>
    </source>
</evidence>
<feature type="domain" description="Tn3 transposase DDE" evidence="5">
    <location>
        <begin position="561"/>
        <end position="949"/>
    </location>
</feature>
<dbReference type="OrthoDB" id="5292689at2"/>
<evidence type="ECO:0000259" key="6">
    <source>
        <dbReference type="Pfam" id="PF13700"/>
    </source>
</evidence>
<reference evidence="7 8" key="1">
    <citation type="journal article" date="2015" name="Genome Announc.">
        <title>Genome sequencing of 18 francisella strains to aid in assay development and testing.</title>
        <authorList>
            <person name="Johnson S.L."/>
            <person name="Daligault H.E."/>
            <person name="Davenport K.W."/>
            <person name="Coyne S.R."/>
            <person name="Frey K.G."/>
            <person name="Koroleva G.I."/>
            <person name="Broomall S.M."/>
            <person name="Bishop-Lilly K.A."/>
            <person name="Bruce D.C."/>
            <person name="Chertkov O."/>
            <person name="Freitas T."/>
            <person name="Jaissle J."/>
            <person name="Ladner J.T."/>
            <person name="Rosenzweig C.N."/>
            <person name="Gibbons H.S."/>
            <person name="Palacios G.F."/>
            <person name="Redden C.L."/>
            <person name="Xu Y."/>
            <person name="Minogue T.D."/>
            <person name="Chain P.S."/>
        </authorList>
    </citation>
    <scope>NUCLEOTIDE SEQUENCE [LARGE SCALE GENOMIC DNA]</scope>
    <source>
        <strain evidence="7 8">GA01-2794</strain>
    </source>
</reference>
<evidence type="ECO:0000256" key="2">
    <source>
        <dbReference type="ARBA" id="ARBA00022578"/>
    </source>
</evidence>
<keyword evidence="3" id="KW-0238">DNA-binding</keyword>
<dbReference type="KEGG" id="fpz:LA55_1055"/>